<sequence>MGELNHLTVKHLSPDLPLAFELWQFAGRLYARPGVAEHLLHCQDQHGVWINDWLFAAWQAAKGNTLISAYRDRVHPRQQWRDEVIRPWRTWRRQLKSMQAAGSSGSHYQRVKAAELTLEWHDLAWLARHQDQLTASSGAESAQTQLTISIQRASDWSAGDAAAAALWLSSSADRLSAPGGGSSSDTSAD</sequence>
<name>A0A4Z0WCB6_9GAMM</name>
<proteinExistence type="predicted"/>
<gene>
    <name evidence="1" type="ORF">E4656_16770</name>
</gene>
<dbReference type="Proteomes" id="UP000297475">
    <property type="component" value="Unassembled WGS sequence"/>
</dbReference>
<keyword evidence="2" id="KW-1185">Reference proteome</keyword>
<dbReference type="AlphaFoldDB" id="A0A4Z0WCB6"/>
<dbReference type="InterPro" id="IPR012659">
    <property type="entry name" value="CHP02444"/>
</dbReference>
<dbReference type="NCBIfam" id="TIGR02444">
    <property type="entry name" value="TIGR02444 family protein"/>
    <property type="match status" value="1"/>
</dbReference>
<comment type="caution">
    <text evidence="1">The sequence shown here is derived from an EMBL/GenBank/DDBJ whole genome shotgun (WGS) entry which is preliminary data.</text>
</comment>
<reference evidence="1 2" key="1">
    <citation type="submission" date="2019-04" db="EMBL/GenBank/DDBJ databases">
        <title>Natronospirillum operosus gen. nov., sp. nov., a haloalkaliphilic satellite isolated from decaying biomass of laboratory culture of cyanobacterium Geitlerinema sp. and proposal of Natronospirillaceae fam. nov. and Saccharospirillaceae fam. nov.</title>
        <authorList>
            <person name="Kevbrin V."/>
            <person name="Boltyanskaya Y."/>
            <person name="Koziaeva V."/>
            <person name="Grouzdev D.S."/>
            <person name="Park M."/>
            <person name="Cho J."/>
        </authorList>
    </citation>
    <scope>NUCLEOTIDE SEQUENCE [LARGE SCALE GENOMIC DNA]</scope>
    <source>
        <strain evidence="1 2">G-116</strain>
    </source>
</reference>
<evidence type="ECO:0000313" key="1">
    <source>
        <dbReference type="EMBL" id="TGG91393.1"/>
    </source>
</evidence>
<protein>
    <submittedName>
        <fullName evidence="1">TIGR02444 family protein</fullName>
    </submittedName>
</protein>
<dbReference type="Pfam" id="PF09523">
    <property type="entry name" value="DUF2390"/>
    <property type="match status" value="1"/>
</dbReference>
<evidence type="ECO:0000313" key="2">
    <source>
        <dbReference type="Proteomes" id="UP000297475"/>
    </source>
</evidence>
<organism evidence="1 2">
    <name type="scientific">Natronospirillum operosum</name>
    <dbReference type="NCBI Taxonomy" id="2759953"/>
    <lineage>
        <taxon>Bacteria</taxon>
        <taxon>Pseudomonadati</taxon>
        <taxon>Pseudomonadota</taxon>
        <taxon>Gammaproteobacteria</taxon>
        <taxon>Oceanospirillales</taxon>
        <taxon>Natronospirillaceae</taxon>
        <taxon>Natronospirillum</taxon>
    </lineage>
</organism>
<dbReference type="OrthoDB" id="5795846at2"/>
<accession>A0A4Z0WCB6</accession>
<dbReference type="EMBL" id="SRMF01000009">
    <property type="protein sequence ID" value="TGG91393.1"/>
    <property type="molecule type" value="Genomic_DNA"/>
</dbReference>